<feature type="compositionally biased region" description="Low complexity" evidence="1">
    <location>
        <begin position="296"/>
        <end position="313"/>
    </location>
</feature>
<feature type="compositionally biased region" description="Low complexity" evidence="1">
    <location>
        <begin position="771"/>
        <end position="789"/>
    </location>
</feature>
<feature type="region of interest" description="Disordered" evidence="1">
    <location>
        <begin position="526"/>
        <end position="711"/>
    </location>
</feature>
<evidence type="ECO:0000313" key="3">
    <source>
        <dbReference type="Proteomes" id="UP000504635"/>
    </source>
</evidence>
<feature type="region of interest" description="Disordered" evidence="1">
    <location>
        <begin position="295"/>
        <end position="316"/>
    </location>
</feature>
<feature type="compositionally biased region" description="Basic and acidic residues" evidence="1">
    <location>
        <begin position="951"/>
        <end position="962"/>
    </location>
</feature>
<feature type="compositionally biased region" description="Polar residues" evidence="1">
    <location>
        <begin position="726"/>
        <end position="737"/>
    </location>
</feature>
<dbReference type="KEGG" id="soy:115890286"/>
<feature type="compositionally biased region" description="Basic and acidic residues" evidence="1">
    <location>
        <begin position="575"/>
        <end position="590"/>
    </location>
</feature>
<feature type="compositionally biased region" description="Polar residues" evidence="1">
    <location>
        <begin position="672"/>
        <end position="699"/>
    </location>
</feature>
<evidence type="ECO:0000256" key="2">
    <source>
        <dbReference type="SAM" id="SignalP"/>
    </source>
</evidence>
<feature type="region of interest" description="Disordered" evidence="1">
    <location>
        <begin position="1036"/>
        <end position="1059"/>
    </location>
</feature>
<feature type="compositionally biased region" description="Basic residues" evidence="1">
    <location>
        <begin position="551"/>
        <end position="560"/>
    </location>
</feature>
<dbReference type="InParanoid" id="A0A6J2YU22"/>
<dbReference type="GeneID" id="115890286"/>
<feature type="compositionally biased region" description="Basic and acidic residues" evidence="1">
    <location>
        <begin position="526"/>
        <end position="538"/>
    </location>
</feature>
<keyword evidence="2" id="KW-0732">Signal</keyword>
<evidence type="ECO:0000313" key="4">
    <source>
        <dbReference type="RefSeq" id="XP_030766325.1"/>
    </source>
</evidence>
<feature type="chain" id="PRO_5026725652" evidence="2">
    <location>
        <begin position="26"/>
        <end position="1089"/>
    </location>
</feature>
<feature type="compositionally biased region" description="Low complexity" evidence="1">
    <location>
        <begin position="700"/>
        <end position="711"/>
    </location>
</feature>
<evidence type="ECO:0000256" key="1">
    <source>
        <dbReference type="SAM" id="MobiDB-lite"/>
    </source>
</evidence>
<accession>A0A6J2YU22</accession>
<dbReference type="Proteomes" id="UP000504635">
    <property type="component" value="Unplaced"/>
</dbReference>
<keyword evidence="3" id="KW-1185">Reference proteome</keyword>
<dbReference type="OrthoDB" id="8193595at2759"/>
<proteinExistence type="predicted"/>
<dbReference type="RefSeq" id="XP_030766325.1">
    <property type="nucleotide sequence ID" value="XM_030910465.1"/>
</dbReference>
<feature type="region of interest" description="Disordered" evidence="1">
    <location>
        <begin position="935"/>
        <end position="998"/>
    </location>
</feature>
<organism evidence="3 4">
    <name type="scientific">Sitophilus oryzae</name>
    <name type="common">Rice weevil</name>
    <name type="synonym">Curculio oryzae</name>
    <dbReference type="NCBI Taxonomy" id="7048"/>
    <lineage>
        <taxon>Eukaryota</taxon>
        <taxon>Metazoa</taxon>
        <taxon>Ecdysozoa</taxon>
        <taxon>Arthropoda</taxon>
        <taxon>Hexapoda</taxon>
        <taxon>Insecta</taxon>
        <taxon>Pterygota</taxon>
        <taxon>Neoptera</taxon>
        <taxon>Endopterygota</taxon>
        <taxon>Coleoptera</taxon>
        <taxon>Polyphaga</taxon>
        <taxon>Cucujiformia</taxon>
        <taxon>Curculionidae</taxon>
        <taxon>Dryophthorinae</taxon>
        <taxon>Sitophilus</taxon>
    </lineage>
</organism>
<feature type="signal peptide" evidence="2">
    <location>
        <begin position="1"/>
        <end position="25"/>
    </location>
</feature>
<protein>
    <submittedName>
        <fullName evidence="4">Proteoglycan 4-like</fullName>
    </submittedName>
</protein>
<feature type="region of interest" description="Disordered" evidence="1">
    <location>
        <begin position="726"/>
        <end position="892"/>
    </location>
</feature>
<reference evidence="4" key="1">
    <citation type="submission" date="2025-08" db="UniProtKB">
        <authorList>
            <consortium name="RefSeq"/>
        </authorList>
    </citation>
    <scope>IDENTIFICATION</scope>
    <source>
        <tissue evidence="4">Gonads</tissue>
    </source>
</reference>
<gene>
    <name evidence="4" type="primary">LOC115890286</name>
</gene>
<dbReference type="AlphaFoldDB" id="A0A6J2YU22"/>
<feature type="compositionally biased region" description="Basic and acidic residues" evidence="1">
    <location>
        <begin position="658"/>
        <end position="667"/>
    </location>
</feature>
<sequence length="1089" mass="122621">MPPVRWKICLCITGVLILVASTVEAQQMQDPISMSSDGWRPIVGTRRQSINGDHPVSHYPVVQSELIDIEATTLPVTKIQKAPVKNVAYSKGSKGNKIKPISKTTGSYVTGPTGPQYPSSQNQQIKKPGVKKVSLLQSKPRKPVRGQAMAHSTRNEVFIRPPSQNQGVYSFGKPIPTSNLNTREVQGIGLLGGNQFSLNQPNAPIEFANQYPLPGGTFFQRPAFLFTKPVQNDEFTRNLAPPPRSQQSTKANTQYSVYAFKEGGPITDASSNFPQFGVKANQYTPQVAPIFDYTNQQQQQQQPQRQSQKQKGQAADVQVTKENLKQFTQNGPSSFGLIPGRNNFPIQFVDYDFHSVKSKPTNLPSTLTYEVTEGKWLDTSSQQYQFRPINTFIQRPKVSQQINARPGLLFQAEPPPTRPPVFPSPLVDISVPPFLPTPHRPDNIAPTSPTHSEASTVFNKVTDKMNRYRNGALNNNPLLFDIKEVSTHYPVVGIPDVPSEGNTETPLPINENGEISNEITTQKELELLHTRRPIKDSTRATVSRDPTKTRISNRRPRPRRPTTTTTEETVVDVYEPLKEAVEEIPKETEKPRRRRPRPPNYRQKSENEEQVQNKPEEQSSSPQRGKYRFRTRERPSNDDSNTSTSQRKRFRPSFSENIIREQIKPSQDESSESSIEHQQNSYENYPTVNTANSYEPSRSQETTNDDTNTQTEVHNSPFIEEIHPVTNNKPRVSITSSHNHESNPIPPAPENEVDYTTQTSVEQEEPREETTAITTTPQTTTTTTETTTSKTHRIRVRPNKFDASNRPRFSVKEFREKFNQHTSTTPSSTTESRHKSSTTDNLRLRFPNRRTRPGPSATTAISRIDEDSTEDTLTTTNTPRQRFKPNQPRFHLTTEADNVITENSVKSVNTRLRPFGRIKSTTEATTAGTKVSIRPNLFSSRRRSGYPSLKNRLDTKVKKNEVKDDEEEHPQNNSDQDDEGEVQKGAESGPSEVSTGSTEFTFYQVTSEETSTEATEASTTEDLKVDDMIQSQRVSDLTSSFKDYDKPGAFNSVGSTSRSIPNHFTLSTDDPILPIEAFFPNLKDKSKER</sequence>
<feature type="compositionally biased region" description="Basic and acidic residues" evidence="1">
    <location>
        <begin position="799"/>
        <end position="819"/>
    </location>
</feature>
<feature type="compositionally biased region" description="Polar residues" evidence="1">
    <location>
        <begin position="610"/>
        <end position="623"/>
    </location>
</feature>
<name>A0A6J2YU22_SITOR</name>